<evidence type="ECO:0000256" key="2">
    <source>
        <dbReference type="ARBA" id="ARBA00023136"/>
    </source>
</evidence>
<name>A0A3P7JMN9_LITSI</name>
<dbReference type="PROSITE" id="PS51778">
    <property type="entry name" value="VAST"/>
    <property type="match status" value="1"/>
</dbReference>
<feature type="domain" description="VASt" evidence="3">
    <location>
        <begin position="82"/>
        <end position="253"/>
    </location>
</feature>
<keyword evidence="5" id="KW-1185">Reference proteome</keyword>
<dbReference type="InterPro" id="IPR051482">
    <property type="entry name" value="Cholesterol_transport"/>
</dbReference>
<dbReference type="Pfam" id="PF16016">
    <property type="entry name" value="VASt"/>
    <property type="match status" value="1"/>
</dbReference>
<proteinExistence type="predicted"/>
<evidence type="ECO:0000313" key="4">
    <source>
        <dbReference type="EMBL" id="VDM92403.1"/>
    </source>
</evidence>
<comment type="subcellular location">
    <subcellularLocation>
        <location evidence="1">Membrane</location>
    </subcellularLocation>
</comment>
<evidence type="ECO:0000256" key="1">
    <source>
        <dbReference type="ARBA" id="ARBA00004370"/>
    </source>
</evidence>
<accession>A0A3P7JMN9</accession>
<organism evidence="4 5">
    <name type="scientific">Litomosoides sigmodontis</name>
    <name type="common">Filarial nematode worm</name>
    <dbReference type="NCBI Taxonomy" id="42156"/>
    <lineage>
        <taxon>Eukaryota</taxon>
        <taxon>Metazoa</taxon>
        <taxon>Ecdysozoa</taxon>
        <taxon>Nematoda</taxon>
        <taxon>Chromadorea</taxon>
        <taxon>Rhabditida</taxon>
        <taxon>Spirurina</taxon>
        <taxon>Spiruromorpha</taxon>
        <taxon>Filarioidea</taxon>
        <taxon>Onchocercidae</taxon>
        <taxon>Litomosoides</taxon>
    </lineage>
</organism>
<protein>
    <recommendedName>
        <fullName evidence="3">VASt domain-containing protein</fullName>
    </recommendedName>
</protein>
<dbReference type="EMBL" id="UYRX01001928">
    <property type="protein sequence ID" value="VDM92403.1"/>
    <property type="molecule type" value="Genomic_DNA"/>
</dbReference>
<dbReference type="OMA" id="FTIQCTY"/>
<dbReference type="GO" id="GO:0032934">
    <property type="term" value="F:sterol binding"/>
    <property type="evidence" value="ECO:0007669"/>
    <property type="project" value="TreeGrafter"/>
</dbReference>
<evidence type="ECO:0000313" key="5">
    <source>
        <dbReference type="Proteomes" id="UP000277928"/>
    </source>
</evidence>
<dbReference type="InterPro" id="IPR031968">
    <property type="entry name" value="VASt"/>
</dbReference>
<dbReference type="STRING" id="42156.A0A3P7JMN9"/>
<evidence type="ECO:0000259" key="3">
    <source>
        <dbReference type="PROSITE" id="PS51778"/>
    </source>
</evidence>
<dbReference type="AlphaFoldDB" id="A0A3P7JMN9"/>
<dbReference type="GO" id="GO:0140268">
    <property type="term" value="C:endoplasmic reticulum-plasma membrane contact site"/>
    <property type="evidence" value="ECO:0007669"/>
    <property type="project" value="TreeGrafter"/>
</dbReference>
<dbReference type="OrthoDB" id="2162691at2759"/>
<dbReference type="GO" id="GO:0005886">
    <property type="term" value="C:plasma membrane"/>
    <property type="evidence" value="ECO:0007669"/>
    <property type="project" value="TreeGrafter"/>
</dbReference>
<dbReference type="PANTHER" id="PTHR23319">
    <property type="entry name" value="GRAM DOMAIN CONTAINING 1B, ISOFORM E"/>
    <property type="match status" value="1"/>
</dbReference>
<dbReference type="PANTHER" id="PTHR23319:SF4">
    <property type="entry name" value="GRAM DOMAIN CONTAINING 1B, ISOFORM E"/>
    <property type="match status" value="1"/>
</dbReference>
<dbReference type="GO" id="GO:0032366">
    <property type="term" value="P:intracellular sterol transport"/>
    <property type="evidence" value="ECO:0007669"/>
    <property type="project" value="TreeGrafter"/>
</dbReference>
<dbReference type="GO" id="GO:0005789">
    <property type="term" value="C:endoplasmic reticulum membrane"/>
    <property type="evidence" value="ECO:0007669"/>
    <property type="project" value="TreeGrafter"/>
</dbReference>
<dbReference type="GO" id="GO:0120015">
    <property type="term" value="F:sterol transfer activity"/>
    <property type="evidence" value="ECO:0007669"/>
    <property type="project" value="TreeGrafter"/>
</dbReference>
<reference evidence="4 5" key="1">
    <citation type="submission" date="2018-08" db="EMBL/GenBank/DDBJ databases">
        <authorList>
            <person name="Laetsch R D."/>
            <person name="Stevens L."/>
            <person name="Kumar S."/>
            <person name="Blaxter L. M."/>
        </authorList>
    </citation>
    <scope>NUCLEOTIDE SEQUENCE [LARGE SCALE GENOMIC DNA]</scope>
</reference>
<sequence length="365" mass="40663">DVLNGNDIMREEQERLVEKLGDGHSSNDISDGNGMDQIFLPVNELLSEVTCATVSSVQSPTTMSDSIDNIKAKVHCQCQSHLGRLFIDEVYPLTTEQLFTILFSPTPWYHHLEEIVNKAGYKATSWIPENSTVTVRTVTYNMALTNVLGPKSISVTEKQTCRTFHGPNDGFSVTKEIQNEGIPYADHFIIQCNYCVIRSSHTHSRLLVHGAMTQKKNIWGIVKGIIEKSSYSGLETHYTVLKETLKLLCEELKQTTVSESEATTSMSSNFLSNKLLNGKYRNSKGSSVTVHDASTVPRDRMKILKPIIKCAEEMNLTKSIGSNGCVHDDAVRITQRLANDAQTQTVNYFSNKETSGYSAKFVIVL</sequence>
<dbReference type="Proteomes" id="UP000277928">
    <property type="component" value="Unassembled WGS sequence"/>
</dbReference>
<keyword evidence="2" id="KW-0472">Membrane</keyword>
<feature type="non-terminal residue" evidence="4">
    <location>
        <position position="1"/>
    </location>
</feature>
<gene>
    <name evidence="4" type="ORF">NLS_LOCUS9779</name>
</gene>